<dbReference type="RefSeq" id="WP_377790423.1">
    <property type="nucleotide sequence ID" value="NZ_JBHLYQ010000153.1"/>
</dbReference>
<dbReference type="InterPro" id="IPR045598">
    <property type="entry name" value="DUF6457"/>
</dbReference>
<sequence length="77" mass="7783">MSTTTAQWAERFAQAVGVAPPSPELVDQILALAGVAAHAAERTAAPVSCWLAAAAGLDAADALARAKRLAEELGQEG</sequence>
<gene>
    <name evidence="2" type="ORF">ACFFRE_11615</name>
</gene>
<evidence type="ECO:0000313" key="3">
    <source>
        <dbReference type="Proteomes" id="UP001589788"/>
    </source>
</evidence>
<comment type="caution">
    <text evidence="2">The sequence shown here is derived from an EMBL/GenBank/DDBJ whole genome shotgun (WGS) entry which is preliminary data.</text>
</comment>
<name>A0ABV6C532_9ACTN</name>
<protein>
    <submittedName>
        <fullName evidence="2">DUF6457 domain-containing protein</fullName>
    </submittedName>
</protein>
<feature type="domain" description="DUF6457" evidence="1">
    <location>
        <begin position="3"/>
        <end position="74"/>
    </location>
</feature>
<proteinExistence type="predicted"/>
<keyword evidence="3" id="KW-1185">Reference proteome</keyword>
<organism evidence="2 3">
    <name type="scientific">Aciditerrimonas ferrireducens</name>
    <dbReference type="NCBI Taxonomy" id="667306"/>
    <lineage>
        <taxon>Bacteria</taxon>
        <taxon>Bacillati</taxon>
        <taxon>Actinomycetota</taxon>
        <taxon>Acidimicrobiia</taxon>
        <taxon>Acidimicrobiales</taxon>
        <taxon>Acidimicrobiaceae</taxon>
        <taxon>Aciditerrimonas</taxon>
    </lineage>
</organism>
<evidence type="ECO:0000259" key="1">
    <source>
        <dbReference type="Pfam" id="PF20058"/>
    </source>
</evidence>
<dbReference type="EMBL" id="JBHLYQ010000153">
    <property type="protein sequence ID" value="MFC0082779.1"/>
    <property type="molecule type" value="Genomic_DNA"/>
</dbReference>
<dbReference type="Pfam" id="PF20058">
    <property type="entry name" value="DUF6457"/>
    <property type="match status" value="1"/>
</dbReference>
<evidence type="ECO:0000313" key="2">
    <source>
        <dbReference type="EMBL" id="MFC0082779.1"/>
    </source>
</evidence>
<accession>A0ABV6C532</accession>
<dbReference type="Proteomes" id="UP001589788">
    <property type="component" value="Unassembled WGS sequence"/>
</dbReference>
<reference evidence="2 3" key="1">
    <citation type="submission" date="2024-09" db="EMBL/GenBank/DDBJ databases">
        <authorList>
            <person name="Sun Q."/>
            <person name="Mori K."/>
        </authorList>
    </citation>
    <scope>NUCLEOTIDE SEQUENCE [LARGE SCALE GENOMIC DNA]</scope>
    <source>
        <strain evidence="2 3">JCM 15389</strain>
    </source>
</reference>